<evidence type="ECO:0000313" key="6">
    <source>
        <dbReference type="Proteomes" id="UP001501523"/>
    </source>
</evidence>
<name>A0ABP3U3H0_9GAMM</name>
<keyword evidence="3" id="KW-0732">Signal</keyword>
<evidence type="ECO:0000313" key="5">
    <source>
        <dbReference type="EMBL" id="GAA0720878.1"/>
    </source>
</evidence>
<comment type="caution">
    <text evidence="5">The sequence shown here is derived from an EMBL/GenBank/DDBJ whole genome shotgun (WGS) entry which is preliminary data.</text>
</comment>
<dbReference type="InterPro" id="IPR008258">
    <property type="entry name" value="Transglycosylase_SLT_dom_1"/>
</dbReference>
<dbReference type="Pfam" id="PF01464">
    <property type="entry name" value="SLT"/>
    <property type="match status" value="1"/>
</dbReference>
<dbReference type="Pfam" id="PF01476">
    <property type="entry name" value="LysM"/>
    <property type="match status" value="1"/>
</dbReference>
<dbReference type="PANTHER" id="PTHR37423:SF2">
    <property type="entry name" value="MEMBRANE-BOUND LYTIC MUREIN TRANSGLYCOSYLASE C"/>
    <property type="match status" value="1"/>
</dbReference>
<dbReference type="PANTHER" id="PTHR37423">
    <property type="entry name" value="SOLUBLE LYTIC MUREIN TRANSGLYCOSYLASE-RELATED"/>
    <property type="match status" value="1"/>
</dbReference>
<evidence type="ECO:0000256" key="2">
    <source>
        <dbReference type="SAM" id="MobiDB-lite"/>
    </source>
</evidence>
<dbReference type="SMART" id="SM00257">
    <property type="entry name" value="LysM"/>
    <property type="match status" value="1"/>
</dbReference>
<feature type="signal peptide" evidence="3">
    <location>
        <begin position="1"/>
        <end position="20"/>
    </location>
</feature>
<keyword evidence="6" id="KW-1185">Reference proteome</keyword>
<feature type="chain" id="PRO_5045239942" evidence="3">
    <location>
        <begin position="21"/>
        <end position="505"/>
    </location>
</feature>
<dbReference type="InterPro" id="IPR018392">
    <property type="entry name" value="LysM"/>
</dbReference>
<dbReference type="CDD" id="cd00118">
    <property type="entry name" value="LysM"/>
    <property type="match status" value="1"/>
</dbReference>
<dbReference type="InterPro" id="IPR036779">
    <property type="entry name" value="LysM_dom_sf"/>
</dbReference>
<comment type="similarity">
    <text evidence="1">Belongs to the transglycosylase Slt family.</text>
</comment>
<dbReference type="Gene3D" id="3.10.350.10">
    <property type="entry name" value="LysM domain"/>
    <property type="match status" value="1"/>
</dbReference>
<dbReference type="SUPFAM" id="SSF54106">
    <property type="entry name" value="LysM domain"/>
    <property type="match status" value="1"/>
</dbReference>
<feature type="region of interest" description="Disordered" evidence="2">
    <location>
        <begin position="116"/>
        <end position="139"/>
    </location>
</feature>
<organism evidence="5 6">
    <name type="scientific">Dokdonella soli</name>
    <dbReference type="NCBI Taxonomy" id="529810"/>
    <lineage>
        <taxon>Bacteria</taxon>
        <taxon>Pseudomonadati</taxon>
        <taxon>Pseudomonadota</taxon>
        <taxon>Gammaproteobacteria</taxon>
        <taxon>Lysobacterales</taxon>
        <taxon>Rhodanobacteraceae</taxon>
        <taxon>Dokdonella</taxon>
    </lineage>
</organism>
<gene>
    <name evidence="5" type="ORF">GCM10009105_30720</name>
</gene>
<evidence type="ECO:0000256" key="3">
    <source>
        <dbReference type="SAM" id="SignalP"/>
    </source>
</evidence>
<proteinExistence type="inferred from homology"/>
<dbReference type="InterPro" id="IPR023346">
    <property type="entry name" value="Lysozyme-like_dom_sf"/>
</dbReference>
<dbReference type="PROSITE" id="PS51257">
    <property type="entry name" value="PROKAR_LIPOPROTEIN"/>
    <property type="match status" value="1"/>
</dbReference>
<accession>A0ABP3U3H0</accession>
<dbReference type="SUPFAM" id="SSF53955">
    <property type="entry name" value="Lysozyme-like"/>
    <property type="match status" value="1"/>
</dbReference>
<protein>
    <submittedName>
        <fullName evidence="5">Transglycosylase SLT domain-containing protein</fullName>
    </submittedName>
</protein>
<dbReference type="PROSITE" id="PS51782">
    <property type="entry name" value="LYSM"/>
    <property type="match status" value="1"/>
</dbReference>
<dbReference type="RefSeq" id="WP_343792703.1">
    <property type="nucleotide sequence ID" value="NZ_BAAAEU010000024.1"/>
</dbReference>
<feature type="domain" description="LysM" evidence="4">
    <location>
        <begin position="456"/>
        <end position="502"/>
    </location>
</feature>
<dbReference type="Gene3D" id="1.10.530.10">
    <property type="match status" value="1"/>
</dbReference>
<reference evidence="6" key="1">
    <citation type="journal article" date="2019" name="Int. J. Syst. Evol. Microbiol.">
        <title>The Global Catalogue of Microorganisms (GCM) 10K type strain sequencing project: providing services to taxonomists for standard genome sequencing and annotation.</title>
        <authorList>
            <consortium name="The Broad Institute Genomics Platform"/>
            <consortium name="The Broad Institute Genome Sequencing Center for Infectious Disease"/>
            <person name="Wu L."/>
            <person name="Ma J."/>
        </authorList>
    </citation>
    <scope>NUCLEOTIDE SEQUENCE [LARGE SCALE GENOMIC DNA]</scope>
    <source>
        <strain evidence="6">JCM 15421</strain>
    </source>
</reference>
<evidence type="ECO:0000259" key="4">
    <source>
        <dbReference type="PROSITE" id="PS51782"/>
    </source>
</evidence>
<sequence>MQSVPRIPLVALTLVLGACAGTPQQRNQPTGAARSGDAQVDALYAQLDQDSQRYEGGLDLARKGDSAQAQGEMKAALDDLRAAATRCGQLPGCDQQRFVAVFDNLLRLGIGEGSARAAEGDTSGATPEATVPPEESSPATAALPELGRTVTLLKGRELGDIIALNGPVKVALEAWLTQYRPNLMDAYENYQYLRYRMWPEYEKAGLPEALLFGMLAKESGGKVHAVSRSGASGPLQFMYATGQRFGLGTVDGFDQRFDPQLAARANAAYVNEQLAIFNNNLELVIGAYNGGEGAMQRRAGKGEGALSFWDPQVYFGVSQETREYVPMVLAAAWLFMHPERYNLEFPKIPGRPGSITLKRPASIAELTMCLGQDGNAHDGWFRTLRNLNPQLDPQQQEPAGARLAVPLRLEKTYQRDCAAGRWPQLAAELHAAAIPSPPSALAQQAATPKQKASKVKSYVVRKGDSLASIARKSSCGGVQEIAAANGLRAPHYALKTGQTLKLPGC</sequence>
<dbReference type="Proteomes" id="UP001501523">
    <property type="component" value="Unassembled WGS sequence"/>
</dbReference>
<evidence type="ECO:0000256" key="1">
    <source>
        <dbReference type="ARBA" id="ARBA00007734"/>
    </source>
</evidence>
<dbReference type="EMBL" id="BAAAEU010000024">
    <property type="protein sequence ID" value="GAA0720878.1"/>
    <property type="molecule type" value="Genomic_DNA"/>
</dbReference>